<evidence type="ECO:0000313" key="2">
    <source>
        <dbReference type="Proteomes" id="UP000664032"/>
    </source>
</evidence>
<evidence type="ECO:0000313" key="1">
    <source>
        <dbReference type="EMBL" id="KAH9483750.1"/>
    </source>
</evidence>
<organism evidence="1 2">
    <name type="scientific">Psilocybe cubensis</name>
    <name type="common">Psychedelic mushroom</name>
    <name type="synonym">Stropharia cubensis</name>
    <dbReference type="NCBI Taxonomy" id="181762"/>
    <lineage>
        <taxon>Eukaryota</taxon>
        <taxon>Fungi</taxon>
        <taxon>Dikarya</taxon>
        <taxon>Basidiomycota</taxon>
        <taxon>Agaricomycotina</taxon>
        <taxon>Agaricomycetes</taxon>
        <taxon>Agaricomycetidae</taxon>
        <taxon>Agaricales</taxon>
        <taxon>Agaricineae</taxon>
        <taxon>Strophariaceae</taxon>
        <taxon>Psilocybe</taxon>
    </lineage>
</organism>
<reference evidence="1" key="1">
    <citation type="submission" date="2021-10" db="EMBL/GenBank/DDBJ databases">
        <title>Psilocybe cubensis genome.</title>
        <authorList>
            <person name="Mckernan K.J."/>
            <person name="Crawford S."/>
            <person name="Trippe A."/>
            <person name="Kane L.T."/>
            <person name="Mclaughlin S."/>
        </authorList>
    </citation>
    <scope>NUCLEOTIDE SEQUENCE</scope>
    <source>
        <strain evidence="1">MGC-MH-2018</strain>
    </source>
</reference>
<protein>
    <submittedName>
        <fullName evidence="1">Ubiquitin-conjugating enzyme E2 J1</fullName>
    </submittedName>
</protein>
<sequence>MYPANRTLKDDIFEWHCTLRGPAGTEFDGGLYHFRILLPAEYPFRPPSIMILTPNGRFELNTKICISFTSYHEELWQPAWGVRTAILGLQGFFPLKGQAAVGVGSIEYPASERKRLAALSREWTCPHCKQSNLELLPDPPASTSASSDQPVAEDADVAPTTVAAAEIVPPAEIEPAPKGSAAPLPEQADGSKEADQSTMTEPRLTVAEENDMRAMAQALHDKLNKLQSREAVREAETLRNLSSRPQQAHVVRNEPAASESPRVASSVSTPATPSGPTATHNPSSSPSTLKPHVSMPRRNSLRLPNQPPSTPIPPSLRQSPYLNAPIFKREISSPNFPTEEDEKWLQDTIPIPSTSNDPAHSPGSAKAHSDRRGSVNQPNSRHFAVPGVAVTSPYLEVPSSPYMPSSRPKAQTDKYLAHSLAPPPTYDICPLTSTGSAPKPAPLNQTQSESSVSRLSTSSNQSYFPRVPPMR</sequence>
<proteinExistence type="predicted"/>
<keyword evidence="2" id="KW-1185">Reference proteome</keyword>
<dbReference type="Proteomes" id="UP000664032">
    <property type="component" value="Unassembled WGS sequence"/>
</dbReference>
<accession>A0ACB8H7Q4</accession>
<dbReference type="EMBL" id="JAFIQS020000003">
    <property type="protein sequence ID" value="KAH9483750.1"/>
    <property type="molecule type" value="Genomic_DNA"/>
</dbReference>
<gene>
    <name evidence="1" type="ORF">JR316_0003226</name>
</gene>
<name>A0ACB8H7Q4_PSICU</name>
<comment type="caution">
    <text evidence="1">The sequence shown here is derived from an EMBL/GenBank/DDBJ whole genome shotgun (WGS) entry which is preliminary data.</text>
</comment>